<dbReference type="STRING" id="73230.A0A2B7Z9F9"/>
<dbReference type="Pfam" id="PF22936">
    <property type="entry name" value="Pol_BBD"/>
    <property type="match status" value="1"/>
</dbReference>
<sequence>MADIATSKGTIHLSTPGDWRLWYKYILGEAMSNDVLDFIDLKKPQLFSELEPPKRPKRPETPTLESRALYDVDMTDWKADKDDYNLLKAGMAKIRSTIWRTVDANELRHIRNENEDVKEILNALRIRLCPTTSDYQSDVRSRYYALCKAPKGRSIENWLSEWALIKDDIRDAKIAGQFAIETDFLNANLAIDSGYAQAWAMNIEGNGVTISFVKLVEHFKKRYRDMGILKGDNPMNFATLNGRPQQQNISSTPSSPATFQKCICGARHRYAQCYYLNPSKKPSGWEENREKRAQINQALKDPKLKGRVDRAISRESSANTDMIEGAVLGGMVLKRPADSNISATELIPQSIDLQIRKISMNSSNSRSYLRNSWIFGTGAEQHICNNRTRFLSFTPANVEVYTGDSSTKIEGYGTVRTIMINEAGKQFNVNLTNAAYIPNFHTNIIAWKPCFHIGGIYYDGKDFRLRKRADNSIFARVEVFGGLLVTEYNSGEIAAFSTILDKSATAAAAATTPITTKKSEKSISSNSSTSSNPSSNLPIRTKPSQKPKISIEIYI</sequence>
<feature type="domain" description="Retrovirus-related Pol polyprotein from transposon TNT 1-94-like beta-barrel" evidence="2">
    <location>
        <begin position="373"/>
        <end position="446"/>
    </location>
</feature>
<evidence type="ECO:0000313" key="4">
    <source>
        <dbReference type="Proteomes" id="UP000226031"/>
    </source>
</evidence>
<dbReference type="EMBL" id="PDND01000240">
    <property type="protein sequence ID" value="PGH29457.1"/>
    <property type="molecule type" value="Genomic_DNA"/>
</dbReference>
<reference evidence="3 4" key="1">
    <citation type="submission" date="2017-10" db="EMBL/GenBank/DDBJ databases">
        <title>Comparative genomics in systemic dimorphic fungi from Ajellomycetaceae.</title>
        <authorList>
            <person name="Munoz J.F."/>
            <person name="Mcewen J.G."/>
            <person name="Clay O.K."/>
            <person name="Cuomo C.A."/>
        </authorList>
    </citation>
    <scope>NUCLEOTIDE SEQUENCE [LARGE SCALE GENOMIC DNA]</scope>
    <source>
        <strain evidence="3 4">UAMH4076</strain>
    </source>
</reference>
<proteinExistence type="predicted"/>
<accession>A0A2B7Z9F9</accession>
<keyword evidence="4" id="KW-1185">Reference proteome</keyword>
<dbReference type="VEuPathDB" id="FungiDB:EMCG_05470"/>
<protein>
    <recommendedName>
        <fullName evidence="2">Retrovirus-related Pol polyprotein from transposon TNT 1-94-like beta-barrel domain-containing protein</fullName>
    </recommendedName>
</protein>
<dbReference type="Proteomes" id="UP000226031">
    <property type="component" value="Unassembled WGS sequence"/>
</dbReference>
<feature type="compositionally biased region" description="Low complexity" evidence="1">
    <location>
        <begin position="518"/>
        <end position="539"/>
    </location>
</feature>
<organism evidence="3 4">
    <name type="scientific">[Emmonsia] crescens</name>
    <dbReference type="NCBI Taxonomy" id="73230"/>
    <lineage>
        <taxon>Eukaryota</taxon>
        <taxon>Fungi</taxon>
        <taxon>Dikarya</taxon>
        <taxon>Ascomycota</taxon>
        <taxon>Pezizomycotina</taxon>
        <taxon>Eurotiomycetes</taxon>
        <taxon>Eurotiomycetidae</taxon>
        <taxon>Onygenales</taxon>
        <taxon>Ajellomycetaceae</taxon>
        <taxon>Emergomyces</taxon>
    </lineage>
</organism>
<comment type="caution">
    <text evidence="3">The sequence shown here is derived from an EMBL/GenBank/DDBJ whole genome shotgun (WGS) entry which is preliminary data.</text>
</comment>
<dbReference type="AlphaFoldDB" id="A0A2B7Z9F9"/>
<dbReference type="InterPro" id="IPR054722">
    <property type="entry name" value="PolX-like_BBD"/>
</dbReference>
<evidence type="ECO:0000256" key="1">
    <source>
        <dbReference type="SAM" id="MobiDB-lite"/>
    </source>
</evidence>
<evidence type="ECO:0000259" key="2">
    <source>
        <dbReference type="Pfam" id="PF22936"/>
    </source>
</evidence>
<feature type="region of interest" description="Disordered" evidence="1">
    <location>
        <begin position="518"/>
        <end position="555"/>
    </location>
</feature>
<evidence type="ECO:0000313" key="3">
    <source>
        <dbReference type="EMBL" id="PGH29457.1"/>
    </source>
</evidence>
<gene>
    <name evidence="3" type="ORF">GX50_07792</name>
</gene>
<name>A0A2B7Z9F9_9EURO</name>